<evidence type="ECO:0000313" key="7">
    <source>
        <dbReference type="Proteomes" id="UP000747110"/>
    </source>
</evidence>
<evidence type="ECO:0000259" key="5">
    <source>
        <dbReference type="PROSITE" id="PS50097"/>
    </source>
</evidence>
<dbReference type="InterPro" id="IPR000210">
    <property type="entry name" value="BTB/POZ_dom"/>
</dbReference>
<dbReference type="GO" id="GO:0005737">
    <property type="term" value="C:cytoplasm"/>
    <property type="evidence" value="ECO:0007669"/>
    <property type="project" value="TreeGrafter"/>
</dbReference>
<name>A0A8J4FQ09_9CHLO</name>
<dbReference type="InterPro" id="IPR044515">
    <property type="entry name" value="ABTB1"/>
</dbReference>
<proteinExistence type="predicted"/>
<comment type="caution">
    <text evidence="6">The sequence shown here is derived from an EMBL/GenBank/DDBJ whole genome shotgun (WGS) entry which is preliminary data.</text>
</comment>
<protein>
    <recommendedName>
        <fullName evidence="5">BTB domain-containing protein</fullName>
    </recommendedName>
</protein>
<reference evidence="6" key="1">
    <citation type="journal article" date="2021" name="Proc. Natl. Acad. Sci. U.S.A.">
        <title>Three genomes in the algal genus Volvox reveal the fate of a haploid sex-determining region after a transition to homothallism.</title>
        <authorList>
            <person name="Yamamoto K."/>
            <person name="Hamaji T."/>
            <person name="Kawai-Toyooka H."/>
            <person name="Matsuzaki R."/>
            <person name="Takahashi F."/>
            <person name="Nishimura Y."/>
            <person name="Kawachi M."/>
            <person name="Noguchi H."/>
            <person name="Minakuchi Y."/>
            <person name="Umen J.G."/>
            <person name="Toyoda A."/>
            <person name="Nozaki H."/>
        </authorList>
    </citation>
    <scope>NUCLEOTIDE SEQUENCE</scope>
    <source>
        <strain evidence="6">NIES-3786</strain>
    </source>
</reference>
<feature type="region of interest" description="Disordered" evidence="4">
    <location>
        <begin position="294"/>
        <end position="336"/>
    </location>
</feature>
<evidence type="ECO:0000256" key="3">
    <source>
        <dbReference type="ARBA" id="ARBA00023043"/>
    </source>
</evidence>
<sequence>MVTVRLSDEGVRSIITRVTDLGEVQVLILTGSSLRPLLGLSALDSGDEDVVAGLKLGPPLELRERRSSDGKVMPFSLPEDEEFWRAAYDAVTGLVYIGAKSLIWQLDLSNNANIMTLLVGEGGEEETVDGPGAIARVDRPFCIVADGCGSLLIKDCGSNRIRRVVLPSAGSPSGSKSPLVITLDPEYAANLWAVALEFASPPRMYVATKTAIYRHDTLPYSTTPPTPAECALLAAGLEGASGSLMPGDPSLVPPLLAGREGDNSRADGLVSGLREVAAAGGAAASAVVPSAAPSVVTGRRGHGSAGSAAPGGPGGRNSAAGAARTGAGGGGGGGGGSGCSAGVSSARFSLITYMLLDSLGRLIVVERDPHDVEPYLRMVWPCGLVTTLSTDFNLTGSEFGLALLPGGWLAVHAWSGSKMQLVRLEPGLQPSLPATAPGTVCGGALGSGGPFGAAAAAAAAAGLPGLPGLDGLAADLGALLDGGGGGGGASGEPAVGADVEVVVGDRSFSCHRAILAARCEYFRRLFQSGFADSSRSKVSLPDADPGAFSLILRYIYCAAMDFPSPLLRALAELADRLLLPAASLTAQRQLLSATCPITVVEDLLWAEGRGFEELLTGLKAYYLANAHRILEEAPHSLEVLMMRSPKLHLELYAAGIKRAKR</sequence>
<dbReference type="PANTHER" id="PTHR46231">
    <property type="entry name" value="ANKYRIN REPEAT AND BTB/POZ DOMAIN-CONTAINING PROTEIN 1"/>
    <property type="match status" value="1"/>
</dbReference>
<organism evidence="6 7">
    <name type="scientific">Volvox reticuliferus</name>
    <dbReference type="NCBI Taxonomy" id="1737510"/>
    <lineage>
        <taxon>Eukaryota</taxon>
        <taxon>Viridiplantae</taxon>
        <taxon>Chlorophyta</taxon>
        <taxon>core chlorophytes</taxon>
        <taxon>Chlorophyceae</taxon>
        <taxon>CS clade</taxon>
        <taxon>Chlamydomonadales</taxon>
        <taxon>Volvocaceae</taxon>
        <taxon>Volvox</taxon>
    </lineage>
</organism>
<dbReference type="AlphaFoldDB" id="A0A8J4FQ09"/>
<feature type="compositionally biased region" description="Gly residues" evidence="4">
    <location>
        <begin position="326"/>
        <end position="336"/>
    </location>
</feature>
<dbReference type="EMBL" id="BNCP01000029">
    <property type="protein sequence ID" value="GIL84197.1"/>
    <property type="molecule type" value="Genomic_DNA"/>
</dbReference>
<comment type="pathway">
    <text evidence="1">Protein modification; protein ubiquitination.</text>
</comment>
<feature type="compositionally biased region" description="Low complexity" evidence="4">
    <location>
        <begin position="316"/>
        <end position="325"/>
    </location>
</feature>
<evidence type="ECO:0000256" key="1">
    <source>
        <dbReference type="ARBA" id="ARBA00004906"/>
    </source>
</evidence>
<dbReference type="PANTHER" id="PTHR46231:SF1">
    <property type="entry name" value="ANKYRIN REPEAT AND BTB_POZ DOMAIN-CONTAINING PROTEIN 1"/>
    <property type="match status" value="1"/>
</dbReference>
<dbReference type="CDD" id="cd18186">
    <property type="entry name" value="BTB_POZ_ZBTB_KLHL-like"/>
    <property type="match status" value="1"/>
</dbReference>
<keyword evidence="3" id="KW-0040">ANK repeat</keyword>
<evidence type="ECO:0000256" key="2">
    <source>
        <dbReference type="ARBA" id="ARBA00022737"/>
    </source>
</evidence>
<dbReference type="SUPFAM" id="SSF54695">
    <property type="entry name" value="POZ domain"/>
    <property type="match status" value="1"/>
</dbReference>
<keyword evidence="7" id="KW-1185">Reference proteome</keyword>
<dbReference type="Pfam" id="PF00651">
    <property type="entry name" value="BTB"/>
    <property type="match status" value="1"/>
</dbReference>
<feature type="non-terminal residue" evidence="6">
    <location>
        <position position="661"/>
    </location>
</feature>
<dbReference type="PROSITE" id="PS50097">
    <property type="entry name" value="BTB"/>
    <property type="match status" value="1"/>
</dbReference>
<dbReference type="Proteomes" id="UP000747110">
    <property type="component" value="Unassembled WGS sequence"/>
</dbReference>
<dbReference type="InterPro" id="IPR011042">
    <property type="entry name" value="6-blade_b-propeller_TolB-like"/>
</dbReference>
<dbReference type="InterPro" id="IPR011333">
    <property type="entry name" value="SKP1/BTB/POZ_sf"/>
</dbReference>
<evidence type="ECO:0000256" key="4">
    <source>
        <dbReference type="SAM" id="MobiDB-lite"/>
    </source>
</evidence>
<dbReference type="GO" id="GO:0000151">
    <property type="term" value="C:ubiquitin ligase complex"/>
    <property type="evidence" value="ECO:0007669"/>
    <property type="project" value="TreeGrafter"/>
</dbReference>
<dbReference type="SMART" id="SM00225">
    <property type="entry name" value="BTB"/>
    <property type="match status" value="1"/>
</dbReference>
<feature type="domain" description="BTB" evidence="5">
    <location>
        <begin position="497"/>
        <end position="564"/>
    </location>
</feature>
<accession>A0A8J4FQ09</accession>
<dbReference type="Gene3D" id="3.30.710.10">
    <property type="entry name" value="Potassium Channel Kv1.1, Chain A"/>
    <property type="match status" value="1"/>
</dbReference>
<keyword evidence="2" id="KW-0677">Repeat</keyword>
<evidence type="ECO:0000313" key="6">
    <source>
        <dbReference type="EMBL" id="GIL84197.1"/>
    </source>
</evidence>
<gene>
    <name evidence="6" type="ORF">Vretifemale_12878</name>
</gene>
<dbReference type="Gene3D" id="2.120.10.30">
    <property type="entry name" value="TolB, C-terminal domain"/>
    <property type="match status" value="1"/>
</dbReference>
<dbReference type="OrthoDB" id="537338at2759"/>